<proteinExistence type="predicted"/>
<dbReference type="Proteomes" id="UP000005709">
    <property type="component" value="Unassembled WGS sequence"/>
</dbReference>
<evidence type="ECO:0000313" key="1">
    <source>
        <dbReference type="EMBL" id="EEV16326.1"/>
    </source>
</evidence>
<dbReference type="EMBL" id="ACYG01000032">
    <property type="protein sequence ID" value="EEV16326.1"/>
    <property type="molecule type" value="Genomic_DNA"/>
</dbReference>
<gene>
    <name evidence="1" type="ORF">CAMGR0001_2025</name>
</gene>
<dbReference type="AlphaFoldDB" id="C8PLL4"/>
<keyword evidence="2" id="KW-1185">Reference proteome</keyword>
<evidence type="ECO:0000313" key="2">
    <source>
        <dbReference type="Proteomes" id="UP000005709"/>
    </source>
</evidence>
<name>C8PLL4_9BACT</name>
<reference evidence="1 2" key="1">
    <citation type="submission" date="2009-07" db="EMBL/GenBank/DDBJ databases">
        <authorList>
            <person name="Madupu R."/>
            <person name="Sebastian Y."/>
            <person name="Durkin A.S."/>
            <person name="Torralba M."/>
            <person name="Methe B."/>
            <person name="Sutton G.G."/>
            <person name="Strausberg R.L."/>
            <person name="Nelson K.E."/>
        </authorList>
    </citation>
    <scope>NUCLEOTIDE SEQUENCE [LARGE SCALE GENOMIC DNA]</scope>
    <source>
        <strain evidence="1 2">RM3268</strain>
    </source>
</reference>
<organism evidence="1 2">
    <name type="scientific">Campylobacter gracilis RM3268</name>
    <dbReference type="NCBI Taxonomy" id="553220"/>
    <lineage>
        <taxon>Bacteria</taxon>
        <taxon>Pseudomonadati</taxon>
        <taxon>Campylobacterota</taxon>
        <taxon>Epsilonproteobacteria</taxon>
        <taxon>Campylobacterales</taxon>
        <taxon>Campylobacteraceae</taxon>
        <taxon>Campylobacter</taxon>
    </lineage>
</organism>
<comment type="caution">
    <text evidence="1">The sequence shown here is derived from an EMBL/GenBank/DDBJ whole genome shotgun (WGS) entry which is preliminary data.</text>
</comment>
<sequence>MYAPNRSPRSSKVLIAAFNLKILRCRIFATKRGLRGGAANFTIARRGAITARKSVPIVKFIFRSSA</sequence>
<accession>C8PLL4</accession>
<protein>
    <submittedName>
        <fullName evidence="1">Uncharacterized protein</fullName>
    </submittedName>
</protein>